<dbReference type="OrthoDB" id="2020141at2"/>
<reference evidence="1 2" key="1">
    <citation type="submission" date="2018-09" db="EMBL/GenBank/DDBJ databases">
        <title>Characterization of the phylogenetic diversity of five novel species belonging to the genus Bifidobacterium.</title>
        <authorList>
            <person name="Lugli G.A."/>
            <person name="Duranti S."/>
            <person name="Milani C."/>
        </authorList>
    </citation>
    <scope>NUCLEOTIDE SEQUENCE [LARGE SCALE GENOMIC DNA]</scope>
    <source>
        <strain evidence="1 2">2033B</strain>
    </source>
</reference>
<gene>
    <name evidence="1" type="ORF">D2E24_1561</name>
</gene>
<proteinExistence type="predicted"/>
<dbReference type="Proteomes" id="UP000287470">
    <property type="component" value="Unassembled WGS sequence"/>
</dbReference>
<dbReference type="AlphaFoldDB" id="A0A430FP58"/>
<name>A0A430FP58_9BIFI</name>
<sequence>MERISPVDDGPSATSDVAKRMGETIDYANVYRAKLLDARVIVALRRGQVDFAVPMLRDYLRTHESGR</sequence>
<organism evidence="1 2">
    <name type="scientific">Bifidobacterium samirii</name>
    <dbReference type="NCBI Taxonomy" id="2306974"/>
    <lineage>
        <taxon>Bacteria</taxon>
        <taxon>Bacillati</taxon>
        <taxon>Actinomycetota</taxon>
        <taxon>Actinomycetes</taxon>
        <taxon>Bifidobacteriales</taxon>
        <taxon>Bifidobacteriaceae</taxon>
        <taxon>Bifidobacterium</taxon>
    </lineage>
</organism>
<comment type="caution">
    <text evidence="1">The sequence shown here is derived from an EMBL/GenBank/DDBJ whole genome shotgun (WGS) entry which is preliminary data.</text>
</comment>
<protein>
    <submittedName>
        <fullName evidence="1">ATPase AAA</fullName>
    </submittedName>
</protein>
<dbReference type="EMBL" id="QXGK01000017">
    <property type="protein sequence ID" value="RSX54611.1"/>
    <property type="molecule type" value="Genomic_DNA"/>
</dbReference>
<dbReference type="RefSeq" id="WP_125968814.1">
    <property type="nucleotide sequence ID" value="NZ_QXGK01000017.1"/>
</dbReference>
<evidence type="ECO:0000313" key="1">
    <source>
        <dbReference type="EMBL" id="RSX54611.1"/>
    </source>
</evidence>
<evidence type="ECO:0000313" key="2">
    <source>
        <dbReference type="Proteomes" id="UP000287470"/>
    </source>
</evidence>
<keyword evidence="2" id="KW-1185">Reference proteome</keyword>
<accession>A0A430FP58</accession>